<accession>A0A1M7AI09</accession>
<dbReference type="OrthoDB" id="9781631at2"/>
<evidence type="ECO:0000259" key="3">
    <source>
        <dbReference type="PROSITE" id="PS51371"/>
    </source>
</evidence>
<dbReference type="InterPro" id="IPR045865">
    <property type="entry name" value="ACT-like_dom_sf"/>
</dbReference>
<organism evidence="5 6">
    <name type="scientific">Lacicoccus alkaliphilus DSM 16010</name>
    <dbReference type="NCBI Taxonomy" id="1123231"/>
    <lineage>
        <taxon>Bacteria</taxon>
        <taxon>Bacillati</taxon>
        <taxon>Bacillota</taxon>
        <taxon>Bacilli</taxon>
        <taxon>Bacillales</taxon>
        <taxon>Salinicoccaceae</taxon>
        <taxon>Lacicoccus</taxon>
    </lineage>
</organism>
<dbReference type="CDD" id="cd04584">
    <property type="entry name" value="CBS_pair_AcuB_like"/>
    <property type="match status" value="1"/>
</dbReference>
<feature type="domain" description="CBS" evidence="3">
    <location>
        <begin position="7"/>
        <end position="68"/>
    </location>
</feature>
<reference evidence="5 6" key="1">
    <citation type="submission" date="2016-11" db="EMBL/GenBank/DDBJ databases">
        <authorList>
            <person name="Jaros S."/>
            <person name="Januszkiewicz K."/>
            <person name="Wedrychowicz H."/>
        </authorList>
    </citation>
    <scope>NUCLEOTIDE SEQUENCE [LARGE SCALE GENOMIC DNA]</scope>
    <source>
        <strain evidence="5 6">DSM 16010</strain>
    </source>
</reference>
<dbReference type="SUPFAM" id="SSF55021">
    <property type="entry name" value="ACT-like"/>
    <property type="match status" value="1"/>
</dbReference>
<dbReference type="STRING" id="1123231.SAMN02745189_00162"/>
<evidence type="ECO:0000313" key="5">
    <source>
        <dbReference type="EMBL" id="SHL42382.1"/>
    </source>
</evidence>
<protein>
    <submittedName>
        <fullName evidence="5">Acetoin utilization protein AcuB</fullName>
    </submittedName>
</protein>
<evidence type="ECO:0000259" key="4">
    <source>
        <dbReference type="PROSITE" id="PS51671"/>
    </source>
</evidence>
<gene>
    <name evidence="5" type="ORF">SAMN02745189_00162</name>
</gene>
<dbReference type="InterPro" id="IPR046342">
    <property type="entry name" value="CBS_dom_sf"/>
</dbReference>
<dbReference type="EMBL" id="FRCF01000002">
    <property type="protein sequence ID" value="SHL42382.1"/>
    <property type="molecule type" value="Genomic_DNA"/>
</dbReference>
<dbReference type="SMART" id="SM00116">
    <property type="entry name" value="CBS"/>
    <property type="match status" value="2"/>
</dbReference>
<evidence type="ECO:0000256" key="1">
    <source>
        <dbReference type="ARBA" id="ARBA00023122"/>
    </source>
</evidence>
<dbReference type="InterPro" id="IPR000644">
    <property type="entry name" value="CBS_dom"/>
</dbReference>
<dbReference type="PROSITE" id="PS51371">
    <property type="entry name" value="CBS"/>
    <property type="match status" value="2"/>
</dbReference>
<dbReference type="PANTHER" id="PTHR43080:SF2">
    <property type="entry name" value="CBS DOMAIN-CONTAINING PROTEIN"/>
    <property type="match status" value="1"/>
</dbReference>
<evidence type="ECO:0000256" key="2">
    <source>
        <dbReference type="PROSITE-ProRule" id="PRU00703"/>
    </source>
</evidence>
<proteinExistence type="predicted"/>
<evidence type="ECO:0000313" key="6">
    <source>
        <dbReference type="Proteomes" id="UP000184206"/>
    </source>
</evidence>
<keyword evidence="1 2" id="KW-0129">CBS domain</keyword>
<dbReference type="InterPro" id="IPR002912">
    <property type="entry name" value="ACT_dom"/>
</dbReference>
<dbReference type="InterPro" id="IPR051257">
    <property type="entry name" value="Diverse_CBS-Domain"/>
</dbReference>
<dbReference type="Gene3D" id="3.10.580.10">
    <property type="entry name" value="CBS-domain"/>
    <property type="match status" value="1"/>
</dbReference>
<dbReference type="Pfam" id="PF00571">
    <property type="entry name" value="CBS"/>
    <property type="match status" value="2"/>
</dbReference>
<feature type="domain" description="CBS" evidence="3">
    <location>
        <begin position="78"/>
        <end position="135"/>
    </location>
</feature>
<dbReference type="RefSeq" id="WP_072707376.1">
    <property type="nucleotide sequence ID" value="NZ_FRCF01000002.1"/>
</dbReference>
<dbReference type="PANTHER" id="PTHR43080">
    <property type="entry name" value="CBS DOMAIN-CONTAINING PROTEIN CBSX3, MITOCHONDRIAL"/>
    <property type="match status" value="1"/>
</dbReference>
<feature type="domain" description="ACT" evidence="4">
    <location>
        <begin position="139"/>
        <end position="211"/>
    </location>
</feature>
<dbReference type="Pfam" id="PF01842">
    <property type="entry name" value="ACT"/>
    <property type="match status" value="1"/>
</dbReference>
<dbReference type="SUPFAM" id="SSF54631">
    <property type="entry name" value="CBS-domain pair"/>
    <property type="match status" value="1"/>
</dbReference>
<dbReference type="AlphaFoldDB" id="A0A1M7AI09"/>
<name>A0A1M7AI09_9BACL</name>
<dbReference type="PROSITE" id="PS51671">
    <property type="entry name" value="ACT"/>
    <property type="match status" value="1"/>
</dbReference>
<sequence length="214" mass="24244">MLVERIMTSPVRTLAPDNSIEEALNMMAKYSFRHVPIVNENEKLVGIVSDRDIKMTLPSVLSDDDPDMKLDEPLSRIMRTNVTYCHPLDFVEEIALDFYHFSIGAIPVVREGRLVGIVTQKDMLNTFLELTGIKEPGSIIEIDSEDRTGVIHDIGKIFKDLNIRIISVSVYTNKETKGNKIIVLRVRAMNPRFAIEKLQNEGFKVLTPDKMGTL</sequence>
<keyword evidence="6" id="KW-1185">Reference proteome</keyword>
<dbReference type="Proteomes" id="UP000184206">
    <property type="component" value="Unassembled WGS sequence"/>
</dbReference>